<feature type="compositionally biased region" description="Gly residues" evidence="1">
    <location>
        <begin position="23"/>
        <end position="35"/>
    </location>
</feature>
<feature type="chain" id="PRO_5045786816" evidence="2">
    <location>
        <begin position="21"/>
        <end position="486"/>
    </location>
</feature>
<reference evidence="4" key="1">
    <citation type="journal article" date="2019" name="Int. J. Syst. Evol. Microbiol.">
        <title>The Global Catalogue of Microorganisms (GCM) 10K type strain sequencing project: providing services to taxonomists for standard genome sequencing and annotation.</title>
        <authorList>
            <consortium name="The Broad Institute Genomics Platform"/>
            <consortium name="The Broad Institute Genome Sequencing Center for Infectious Disease"/>
            <person name="Wu L."/>
            <person name="Ma J."/>
        </authorList>
    </citation>
    <scope>NUCLEOTIDE SEQUENCE [LARGE SCALE GENOMIC DNA]</scope>
    <source>
        <strain evidence="4">CGMCC 4.7349</strain>
    </source>
</reference>
<feature type="region of interest" description="Disordered" evidence="1">
    <location>
        <begin position="23"/>
        <end position="93"/>
    </location>
</feature>
<feature type="region of interest" description="Disordered" evidence="1">
    <location>
        <begin position="373"/>
        <end position="394"/>
    </location>
</feature>
<accession>A0ABQ2LKI5</accession>
<dbReference type="InterPro" id="IPR028994">
    <property type="entry name" value="Integrin_alpha_N"/>
</dbReference>
<dbReference type="SUPFAM" id="SSF69318">
    <property type="entry name" value="Integrin alpha N-terminal domain"/>
    <property type="match status" value="1"/>
</dbReference>
<dbReference type="EMBL" id="BMNG01000003">
    <property type="protein sequence ID" value="GGO38690.1"/>
    <property type="molecule type" value="Genomic_DNA"/>
</dbReference>
<feature type="signal peptide" evidence="2">
    <location>
        <begin position="1"/>
        <end position="20"/>
    </location>
</feature>
<evidence type="ECO:0000256" key="1">
    <source>
        <dbReference type="SAM" id="MobiDB-lite"/>
    </source>
</evidence>
<protein>
    <submittedName>
        <fullName evidence="3">Histidine kinase</fullName>
    </submittedName>
</protein>
<dbReference type="Proteomes" id="UP000656881">
    <property type="component" value="Unassembled WGS sequence"/>
</dbReference>
<dbReference type="Gene3D" id="2.130.10.130">
    <property type="entry name" value="Integrin alpha, N-terminal"/>
    <property type="match status" value="2"/>
</dbReference>
<dbReference type="RefSeq" id="WP_189173254.1">
    <property type="nucleotide sequence ID" value="NZ_BMNG01000003.1"/>
</dbReference>
<comment type="caution">
    <text evidence="3">The sequence shown here is derived from an EMBL/GenBank/DDBJ whole genome shotgun (WGS) entry which is preliminary data.</text>
</comment>
<name>A0ABQ2LKI5_9ACTN</name>
<sequence>MPSAAVTRPFAVCAALALLAGCGGSGDSGGDGSGKSGRDASASRAPDVVPTESRPPAPGRGSGDPDDINGDGHRDLLMEVSGPDPGSRGGGASHVAVVFGTKRGPDPTVRSVYSSRELGLPAVEPPGTGAVLPETTADLDDDGFPDFIGVGGEEVPEEERGPTGSAQRRVEYVTWGGPNGPRRNAAATRLRLPAQDAAEGYEETVRGDFDGDGRHDLAGLRADGAAVVLLFGPFTREGAAARTERRTLAQAGPTSYGSLHADELPTTGKPRPTGVFVHYGNDGEQSAGEYFAARPGGGLAATSRTVRKGNGHAFGDFDGDGTRDLAVGDDGGRNDEPGASKESADVHGSYAVYPGGDGAVRTYLPPEGAREGSYTAVDPDGDGRDALLRGDPRTPALIEGDRRIGELVRRPPARVDGTRIPATNGSKQVHAAADFDGDGKDEVVLSWTSTRLYGAYGATPTHWWVTDGVSATDDAAFSSRKFARRG</sequence>
<keyword evidence="3" id="KW-0808">Transferase</keyword>
<feature type="compositionally biased region" description="Basic and acidic residues" evidence="1">
    <location>
        <begin position="381"/>
        <end position="392"/>
    </location>
</feature>
<proteinExistence type="predicted"/>
<evidence type="ECO:0000313" key="4">
    <source>
        <dbReference type="Proteomes" id="UP000656881"/>
    </source>
</evidence>
<evidence type="ECO:0000313" key="3">
    <source>
        <dbReference type="EMBL" id="GGO38690.1"/>
    </source>
</evidence>
<keyword evidence="2" id="KW-0732">Signal</keyword>
<dbReference type="GO" id="GO:0016301">
    <property type="term" value="F:kinase activity"/>
    <property type="evidence" value="ECO:0007669"/>
    <property type="project" value="UniProtKB-KW"/>
</dbReference>
<feature type="region of interest" description="Disordered" evidence="1">
    <location>
        <begin position="311"/>
        <end position="346"/>
    </location>
</feature>
<gene>
    <name evidence="3" type="ORF">GCM10012286_14150</name>
</gene>
<evidence type="ECO:0000256" key="2">
    <source>
        <dbReference type="SAM" id="SignalP"/>
    </source>
</evidence>
<feature type="compositionally biased region" description="Basic and acidic residues" evidence="1">
    <location>
        <begin position="330"/>
        <end position="345"/>
    </location>
</feature>
<organism evidence="3 4">
    <name type="scientific">Streptomyces lasiicapitis</name>
    <dbReference type="NCBI Taxonomy" id="1923961"/>
    <lineage>
        <taxon>Bacteria</taxon>
        <taxon>Bacillati</taxon>
        <taxon>Actinomycetota</taxon>
        <taxon>Actinomycetes</taxon>
        <taxon>Kitasatosporales</taxon>
        <taxon>Streptomycetaceae</taxon>
        <taxon>Streptomyces</taxon>
    </lineage>
</organism>
<keyword evidence="4" id="KW-1185">Reference proteome</keyword>
<keyword evidence="3" id="KW-0418">Kinase</keyword>